<keyword evidence="5" id="KW-0597">Phosphoprotein</keyword>
<evidence type="ECO:0000256" key="7">
    <source>
        <dbReference type="ARBA" id="ARBA00022692"/>
    </source>
</evidence>
<dbReference type="InterPro" id="IPR036097">
    <property type="entry name" value="HisK_dim/P_sf"/>
</dbReference>
<evidence type="ECO:0000256" key="4">
    <source>
        <dbReference type="ARBA" id="ARBA00022475"/>
    </source>
</evidence>
<evidence type="ECO:0000256" key="5">
    <source>
        <dbReference type="ARBA" id="ARBA00022553"/>
    </source>
</evidence>
<evidence type="ECO:0000256" key="9">
    <source>
        <dbReference type="ARBA" id="ARBA00022777"/>
    </source>
</evidence>
<evidence type="ECO:0000256" key="3">
    <source>
        <dbReference type="ARBA" id="ARBA00012438"/>
    </source>
</evidence>
<gene>
    <name evidence="15" type="ORF">UAU_01949</name>
</gene>
<keyword evidence="12" id="KW-0902">Two-component regulatory system</keyword>
<dbReference type="PANTHER" id="PTHR45528">
    <property type="entry name" value="SENSOR HISTIDINE KINASE CPXA"/>
    <property type="match status" value="1"/>
</dbReference>
<name>R2T1Q5_9ENTE</name>
<keyword evidence="8" id="KW-0547">Nucleotide-binding</keyword>
<keyword evidence="9" id="KW-0418">Kinase</keyword>
<dbReference type="STRING" id="160454.RV10_GL001998"/>
<evidence type="ECO:0000256" key="1">
    <source>
        <dbReference type="ARBA" id="ARBA00000085"/>
    </source>
</evidence>
<dbReference type="PATRIC" id="fig|1158607.3.peg.1916"/>
<dbReference type="InterPro" id="IPR036890">
    <property type="entry name" value="HATPase_C_sf"/>
</dbReference>
<dbReference type="InterPro" id="IPR050398">
    <property type="entry name" value="HssS/ArlS-like"/>
</dbReference>
<keyword evidence="10" id="KW-0067">ATP-binding</keyword>
<dbReference type="CDD" id="cd00075">
    <property type="entry name" value="HATPase"/>
    <property type="match status" value="1"/>
</dbReference>
<keyword evidence="4" id="KW-1003">Cell membrane</keyword>
<dbReference type="SMART" id="SM00388">
    <property type="entry name" value="HisKA"/>
    <property type="match status" value="1"/>
</dbReference>
<dbReference type="CDD" id="cd00082">
    <property type="entry name" value="HisKA"/>
    <property type="match status" value="1"/>
</dbReference>
<dbReference type="Pfam" id="PF02518">
    <property type="entry name" value="HATPase_c"/>
    <property type="match status" value="1"/>
</dbReference>
<evidence type="ECO:0000256" key="11">
    <source>
        <dbReference type="ARBA" id="ARBA00022989"/>
    </source>
</evidence>
<keyword evidence="7" id="KW-0812">Transmembrane</keyword>
<protein>
    <recommendedName>
        <fullName evidence="3">histidine kinase</fullName>
        <ecNumber evidence="3">2.7.13.3</ecNumber>
    </recommendedName>
</protein>
<dbReference type="PRINTS" id="PR01780">
    <property type="entry name" value="LANTIREGPROT"/>
</dbReference>
<dbReference type="SUPFAM" id="SSF47384">
    <property type="entry name" value="Homodimeric domain of signal transducing histidine kinase"/>
    <property type="match status" value="1"/>
</dbReference>
<comment type="catalytic activity">
    <reaction evidence="1">
        <text>ATP + protein L-histidine = ADP + protein N-phospho-L-histidine.</text>
        <dbReference type="EC" id="2.7.13.3"/>
    </reaction>
</comment>
<dbReference type="InterPro" id="IPR008358">
    <property type="entry name" value="Sig_transdc_His_kin/Pase_MprB"/>
</dbReference>
<dbReference type="GO" id="GO:0005524">
    <property type="term" value="F:ATP binding"/>
    <property type="evidence" value="ECO:0007669"/>
    <property type="project" value="UniProtKB-KW"/>
</dbReference>
<dbReference type="Gene3D" id="3.30.565.10">
    <property type="entry name" value="Histidine kinase-like ATPase, C-terminal domain"/>
    <property type="match status" value="1"/>
</dbReference>
<dbReference type="PANTHER" id="PTHR45528:SF1">
    <property type="entry name" value="SENSOR HISTIDINE KINASE CPXA"/>
    <property type="match status" value="1"/>
</dbReference>
<comment type="caution">
    <text evidence="15">The sequence shown here is derived from an EMBL/GenBank/DDBJ whole genome shotgun (WGS) entry which is preliminary data.</text>
</comment>
<dbReference type="SMART" id="SM00387">
    <property type="entry name" value="HATPase_c"/>
    <property type="match status" value="1"/>
</dbReference>
<organism evidence="15 16">
    <name type="scientific">Enterococcus pallens ATCC BAA-351</name>
    <dbReference type="NCBI Taxonomy" id="1158607"/>
    <lineage>
        <taxon>Bacteria</taxon>
        <taxon>Bacillati</taxon>
        <taxon>Bacillota</taxon>
        <taxon>Bacilli</taxon>
        <taxon>Lactobacillales</taxon>
        <taxon>Enterococcaceae</taxon>
        <taxon>Enterococcus</taxon>
    </lineage>
</organism>
<dbReference type="SUPFAM" id="SSF55874">
    <property type="entry name" value="ATPase domain of HSP90 chaperone/DNA topoisomerase II/histidine kinase"/>
    <property type="match status" value="1"/>
</dbReference>
<evidence type="ECO:0000259" key="14">
    <source>
        <dbReference type="PROSITE" id="PS50109"/>
    </source>
</evidence>
<dbReference type="AlphaFoldDB" id="R2T1Q5"/>
<dbReference type="InterPro" id="IPR003594">
    <property type="entry name" value="HATPase_dom"/>
</dbReference>
<dbReference type="InterPro" id="IPR003661">
    <property type="entry name" value="HisK_dim/P_dom"/>
</dbReference>
<dbReference type="GO" id="GO:0005886">
    <property type="term" value="C:plasma membrane"/>
    <property type="evidence" value="ECO:0007669"/>
    <property type="project" value="UniProtKB-SubCell"/>
</dbReference>
<proteinExistence type="predicted"/>
<accession>R2T1Q5</accession>
<dbReference type="EMBL" id="AJAQ01000015">
    <property type="protein sequence ID" value="EOH94214.1"/>
    <property type="molecule type" value="Genomic_DNA"/>
</dbReference>
<evidence type="ECO:0000256" key="10">
    <source>
        <dbReference type="ARBA" id="ARBA00022840"/>
    </source>
</evidence>
<keyword evidence="11" id="KW-1133">Transmembrane helix</keyword>
<dbReference type="EC" id="2.7.13.3" evidence="3"/>
<evidence type="ECO:0000256" key="12">
    <source>
        <dbReference type="ARBA" id="ARBA00023012"/>
    </source>
</evidence>
<keyword evidence="6" id="KW-0808">Transferase</keyword>
<sequence length="294" mass="33393">MNLLVIILLILCLVLSFLLLSLRKNIRHIDQQLQQLEPETNQLITVDLNDSSINSLVQTINQKIMEQKNNQLALLHSEQELKETIANVSHDLRTPLTAIIGYTQLLEKGDPSSQQLAYIHTILEKNLYLKDLIHSFFELSYYESQNLAIATKQIDISALLIDEILKEAEAFETRGIQLELAIPEGIYLTTDEKMFTRILQNLLANVLAHGEKQLSIQLIQDNVTKLIVGNSYDPSIQLDPTRLFDRFYVSDTARGNKGNGLGLAIVKLLTEKLDGTVEANVTEDYFVIHLRFPR</sequence>
<keyword evidence="13" id="KW-0472">Membrane</keyword>
<comment type="subcellular location">
    <subcellularLocation>
        <location evidence="2">Cell membrane</location>
        <topology evidence="2">Multi-pass membrane protein</topology>
    </subcellularLocation>
</comment>
<evidence type="ECO:0000256" key="2">
    <source>
        <dbReference type="ARBA" id="ARBA00004651"/>
    </source>
</evidence>
<dbReference type="Pfam" id="PF00512">
    <property type="entry name" value="HisKA"/>
    <property type="match status" value="1"/>
</dbReference>
<dbReference type="Proteomes" id="UP000013782">
    <property type="component" value="Unassembled WGS sequence"/>
</dbReference>
<reference evidence="15 16" key="1">
    <citation type="submission" date="2013-02" db="EMBL/GenBank/DDBJ databases">
        <title>The Genome Sequence of Enterococcus pallens BAA-351.</title>
        <authorList>
            <consortium name="The Broad Institute Genome Sequencing Platform"/>
            <consortium name="The Broad Institute Genome Sequencing Center for Infectious Disease"/>
            <person name="Earl A.M."/>
            <person name="Gilmore M.S."/>
            <person name="Lebreton F."/>
            <person name="Walker B."/>
            <person name="Young S.K."/>
            <person name="Zeng Q."/>
            <person name="Gargeya S."/>
            <person name="Fitzgerald M."/>
            <person name="Haas B."/>
            <person name="Abouelleil A."/>
            <person name="Alvarado L."/>
            <person name="Arachchi H.M."/>
            <person name="Berlin A.M."/>
            <person name="Chapman S.B."/>
            <person name="Dewar J."/>
            <person name="Goldberg J."/>
            <person name="Griggs A."/>
            <person name="Gujja S."/>
            <person name="Hansen M."/>
            <person name="Howarth C."/>
            <person name="Imamovic A."/>
            <person name="Larimer J."/>
            <person name="McCowan C."/>
            <person name="Murphy C."/>
            <person name="Neiman D."/>
            <person name="Pearson M."/>
            <person name="Priest M."/>
            <person name="Roberts A."/>
            <person name="Saif S."/>
            <person name="Shea T."/>
            <person name="Sisk P."/>
            <person name="Sykes S."/>
            <person name="Wortman J."/>
            <person name="Nusbaum C."/>
            <person name="Birren B."/>
        </authorList>
    </citation>
    <scope>NUCLEOTIDE SEQUENCE [LARGE SCALE GENOMIC DNA]</scope>
    <source>
        <strain evidence="15 16">ATCC BAA-351</strain>
    </source>
</reference>
<evidence type="ECO:0000313" key="15">
    <source>
        <dbReference type="EMBL" id="EOH94214.1"/>
    </source>
</evidence>
<dbReference type="OrthoDB" id="9792991at2"/>
<dbReference type="InterPro" id="IPR005467">
    <property type="entry name" value="His_kinase_dom"/>
</dbReference>
<dbReference type="Gene3D" id="1.10.287.130">
    <property type="match status" value="1"/>
</dbReference>
<dbReference type="eggNOG" id="COG2205">
    <property type="taxonomic scope" value="Bacteria"/>
</dbReference>
<evidence type="ECO:0000256" key="13">
    <source>
        <dbReference type="ARBA" id="ARBA00023136"/>
    </source>
</evidence>
<evidence type="ECO:0000256" key="6">
    <source>
        <dbReference type="ARBA" id="ARBA00022679"/>
    </source>
</evidence>
<dbReference type="RefSeq" id="WP_010756940.1">
    <property type="nucleotide sequence ID" value="NZ_ASWD01000001.1"/>
</dbReference>
<dbReference type="PROSITE" id="PS50109">
    <property type="entry name" value="HIS_KIN"/>
    <property type="match status" value="1"/>
</dbReference>
<evidence type="ECO:0000256" key="8">
    <source>
        <dbReference type="ARBA" id="ARBA00022741"/>
    </source>
</evidence>
<keyword evidence="16" id="KW-1185">Reference proteome</keyword>
<evidence type="ECO:0000313" key="16">
    <source>
        <dbReference type="Proteomes" id="UP000013782"/>
    </source>
</evidence>
<dbReference type="HOGENOM" id="CLU_000445_89_3_9"/>
<dbReference type="GO" id="GO:0000155">
    <property type="term" value="F:phosphorelay sensor kinase activity"/>
    <property type="evidence" value="ECO:0007669"/>
    <property type="project" value="InterPro"/>
</dbReference>
<feature type="domain" description="Histidine kinase" evidence="14">
    <location>
        <begin position="87"/>
        <end position="294"/>
    </location>
</feature>